<comment type="caution">
    <text evidence="3">The sequence shown here is derived from an EMBL/GenBank/DDBJ whole genome shotgun (WGS) entry which is preliminary data.</text>
</comment>
<evidence type="ECO:0000256" key="1">
    <source>
        <dbReference type="ARBA" id="ARBA00008007"/>
    </source>
</evidence>
<dbReference type="InterPro" id="IPR000836">
    <property type="entry name" value="PRTase_dom"/>
</dbReference>
<evidence type="ECO:0000313" key="4">
    <source>
        <dbReference type="Proteomes" id="UP000179018"/>
    </source>
</evidence>
<evidence type="ECO:0000259" key="2">
    <source>
        <dbReference type="Pfam" id="PF18912"/>
    </source>
</evidence>
<reference evidence="3 4" key="1">
    <citation type="journal article" date="2016" name="Nat. Commun.">
        <title>Thousands of microbial genomes shed light on interconnected biogeochemical processes in an aquifer system.</title>
        <authorList>
            <person name="Anantharaman K."/>
            <person name="Brown C.T."/>
            <person name="Hug L.A."/>
            <person name="Sharon I."/>
            <person name="Castelle C.J."/>
            <person name="Probst A.J."/>
            <person name="Thomas B.C."/>
            <person name="Singh A."/>
            <person name="Wilkins M.J."/>
            <person name="Karaoz U."/>
            <person name="Brodie E.L."/>
            <person name="Williams K.H."/>
            <person name="Hubbard S.S."/>
            <person name="Banfield J.F."/>
        </authorList>
    </citation>
    <scope>NUCLEOTIDE SEQUENCE [LARGE SCALE GENOMIC DNA]</scope>
</reference>
<evidence type="ECO:0000313" key="3">
    <source>
        <dbReference type="EMBL" id="OGM59182.1"/>
    </source>
</evidence>
<gene>
    <name evidence="3" type="ORF">A3A75_03115</name>
</gene>
<dbReference type="InterPro" id="IPR051910">
    <property type="entry name" value="ComF/GntX_DNA_util-trans"/>
</dbReference>
<dbReference type="EMBL" id="MGHC01000026">
    <property type="protein sequence ID" value="OGM59182.1"/>
    <property type="molecule type" value="Genomic_DNA"/>
</dbReference>
<dbReference type="Proteomes" id="UP000179018">
    <property type="component" value="Unassembled WGS sequence"/>
</dbReference>
<sequence length="232" mass="26469">MGIIDLVFPRNCLGCKKSGVYICGSCIQKLPQPTPLCPLCEKPSVDGFTHFKCKKAQGLDGLLTLWPYQGVIRRAIIALKYKYAREVGDELRKYAATKIKDYLPFLPKDAVFVPIPLYWYKENVRGFNQAAFFGKYISQKVGWEFLPDLLVRKKHTRPQTELRSEERQKNIRGVFALSKHSQSIVKSQRSIVLFDDVYTTGSTLKEACKVLKTYLRRQGNGTGKVWGLTIAR</sequence>
<dbReference type="AlphaFoldDB" id="A0A1F8B578"/>
<proteinExistence type="inferred from homology"/>
<dbReference type="InterPro" id="IPR044005">
    <property type="entry name" value="DZR_2"/>
</dbReference>
<protein>
    <recommendedName>
        <fullName evidence="2">Double zinc ribbon domain-containing protein</fullName>
    </recommendedName>
</protein>
<feature type="domain" description="Double zinc ribbon" evidence="2">
    <location>
        <begin position="3"/>
        <end position="49"/>
    </location>
</feature>
<name>A0A1F8B578_9BACT</name>
<dbReference type="Gene3D" id="3.40.50.2020">
    <property type="match status" value="1"/>
</dbReference>
<dbReference type="CDD" id="cd06223">
    <property type="entry name" value="PRTases_typeI"/>
    <property type="match status" value="1"/>
</dbReference>
<dbReference type="PANTHER" id="PTHR47505">
    <property type="entry name" value="DNA UTILIZATION PROTEIN YHGH"/>
    <property type="match status" value="1"/>
</dbReference>
<dbReference type="InterPro" id="IPR029057">
    <property type="entry name" value="PRTase-like"/>
</dbReference>
<accession>A0A1F8B578</accession>
<dbReference type="Pfam" id="PF18912">
    <property type="entry name" value="DZR_2"/>
    <property type="match status" value="1"/>
</dbReference>
<dbReference type="SUPFAM" id="SSF53271">
    <property type="entry name" value="PRTase-like"/>
    <property type="match status" value="1"/>
</dbReference>
<comment type="similarity">
    <text evidence="1">Belongs to the ComF/GntX family.</text>
</comment>
<dbReference type="PANTHER" id="PTHR47505:SF1">
    <property type="entry name" value="DNA UTILIZATION PROTEIN YHGH"/>
    <property type="match status" value="1"/>
</dbReference>
<organism evidence="3 4">
    <name type="scientific">Candidatus Woesebacteria bacterium RIFCSPLOWO2_01_FULL_39_10</name>
    <dbReference type="NCBI Taxonomy" id="1802516"/>
    <lineage>
        <taxon>Bacteria</taxon>
        <taxon>Candidatus Woeseibacteriota</taxon>
    </lineage>
</organism>
<dbReference type="STRING" id="1802516.A3A75_03115"/>